<dbReference type="SMART" id="SM00028">
    <property type="entry name" value="TPR"/>
    <property type="match status" value="3"/>
</dbReference>
<dbReference type="Proteomes" id="UP000032946">
    <property type="component" value="Chromosome"/>
</dbReference>
<dbReference type="PROSITE" id="PS50005">
    <property type="entry name" value="TPR"/>
    <property type="match status" value="3"/>
</dbReference>
<reference evidence="4 5" key="1">
    <citation type="submission" date="2014-02" db="EMBL/GenBank/DDBJ databases">
        <authorList>
            <person name="Genoscope - CEA"/>
        </authorList>
    </citation>
    <scope>NUCLEOTIDE SEQUENCE [LARGE SCALE GENOMIC DNA]</scope>
    <source>
        <strain evidence="4 5">PCC 8005</strain>
    </source>
</reference>
<organism evidence="4 5">
    <name type="scientific">Limnospira indica PCC 8005</name>
    <dbReference type="NCBI Taxonomy" id="376219"/>
    <lineage>
        <taxon>Bacteria</taxon>
        <taxon>Bacillati</taxon>
        <taxon>Cyanobacteriota</taxon>
        <taxon>Cyanophyceae</taxon>
        <taxon>Oscillatoriophycideae</taxon>
        <taxon>Oscillatoriales</taxon>
        <taxon>Sirenicapillariaceae</taxon>
        <taxon>Limnospira</taxon>
    </lineage>
</organism>
<protein>
    <submittedName>
        <fullName evidence="4">Tetratricopeptide repeats containing protein</fullName>
    </submittedName>
</protein>
<evidence type="ECO:0000313" key="5">
    <source>
        <dbReference type="Proteomes" id="UP000032946"/>
    </source>
</evidence>
<dbReference type="EMBL" id="FO818640">
    <property type="protein sequence ID" value="CDM96485.1"/>
    <property type="molecule type" value="Genomic_DNA"/>
</dbReference>
<feature type="repeat" description="TPR" evidence="3">
    <location>
        <begin position="71"/>
        <end position="104"/>
    </location>
</feature>
<keyword evidence="1" id="KW-0677">Repeat</keyword>
<dbReference type="Pfam" id="PF13414">
    <property type="entry name" value="TPR_11"/>
    <property type="match status" value="1"/>
</dbReference>
<dbReference type="Pfam" id="PF15892">
    <property type="entry name" value="BNR_4"/>
    <property type="match status" value="1"/>
</dbReference>
<dbReference type="InterPro" id="IPR019734">
    <property type="entry name" value="TPR_rpt"/>
</dbReference>
<dbReference type="PROSITE" id="PS50293">
    <property type="entry name" value="TPR_REGION"/>
    <property type="match status" value="1"/>
</dbReference>
<evidence type="ECO:0000256" key="1">
    <source>
        <dbReference type="ARBA" id="ARBA00022737"/>
    </source>
</evidence>
<dbReference type="InterPro" id="IPR051012">
    <property type="entry name" value="CellSynth/LPSAsmb/PSIAsmb"/>
</dbReference>
<dbReference type="Pfam" id="PF13174">
    <property type="entry name" value="TPR_6"/>
    <property type="match status" value="1"/>
</dbReference>
<keyword evidence="5" id="KW-1185">Reference proteome</keyword>
<evidence type="ECO:0000313" key="4">
    <source>
        <dbReference type="EMBL" id="CDM96485.1"/>
    </source>
</evidence>
<feature type="repeat" description="TPR" evidence="3">
    <location>
        <begin position="3"/>
        <end position="36"/>
    </location>
</feature>
<dbReference type="PANTHER" id="PTHR45586:SF1">
    <property type="entry name" value="LIPOPOLYSACCHARIDE ASSEMBLY PROTEIN B"/>
    <property type="match status" value="1"/>
</dbReference>
<gene>
    <name evidence="4" type="ORF">ARTHRO_40894</name>
</gene>
<dbReference type="InterPro" id="IPR011990">
    <property type="entry name" value="TPR-like_helical_dom_sf"/>
</dbReference>
<evidence type="ECO:0000256" key="2">
    <source>
        <dbReference type="ARBA" id="ARBA00022803"/>
    </source>
</evidence>
<feature type="repeat" description="TPR" evidence="3">
    <location>
        <begin position="37"/>
        <end position="70"/>
    </location>
</feature>
<accession>A0A9P1KHK4</accession>
<name>A0A9P1KHK4_9CYAN</name>
<dbReference type="Gene3D" id="1.25.40.10">
    <property type="entry name" value="Tetratricopeptide repeat domain"/>
    <property type="match status" value="1"/>
</dbReference>
<dbReference type="PANTHER" id="PTHR45586">
    <property type="entry name" value="TPR REPEAT-CONTAINING PROTEIN PA4667"/>
    <property type="match status" value="1"/>
</dbReference>
<proteinExistence type="predicted"/>
<evidence type="ECO:0000256" key="3">
    <source>
        <dbReference type="PROSITE-ProRule" id="PRU00339"/>
    </source>
</evidence>
<dbReference type="AlphaFoldDB" id="A0A9P1KHK4"/>
<sequence length="555" mass="63821">MSAGELLRQANQLKRSGRLDEAIALYHQVIDINPHFAWAYHGLGNALAKQGNLDEAVACYSEGLKINTDSAWLLYSLGEALAELGDLEAAIKYLQKAVEVQPDFHKFRTRLKQVEAEFIQKKYNQFTVNKHLSPLTVVELGQGWAGNTINTVIFRHHGIITSTNYQFSAYYDSNKTLRVVKRNLDNGLITYHLISGEYNLQDAHNSISLGVDSEGYIHICYDHHVHSLRYRRSQQPWSIDEWTDVLSMTGNNEENVTYPTFLINSVDNSLIFLYRDGHYSKGQACMKKYDVATKLWADYPFPILSGYEQKPWTSNPYWNHPVFDATGKLHLSYVWRTHPIGRDKRVNNIGIDYAYSPDQGRAWFTIKGLTLDLPITQVNSETVWAIPTGSNLINQTSMATNSKGYPHIVFYANDENDIPQYQHLWFDGCQWQHSVISKRTQKFDLLGGGTLQIPMSRPEIVIDKQDCVHVIYRADLTEHKMAVLTLFPEDYHFSGAVEKILWNEPLGFSEPIIDRLRWQKDATLSMLIQYNHQPQHDQGVSYAESPMYIMDWYLN</sequence>
<keyword evidence="2 3" id="KW-0802">TPR repeat</keyword>
<dbReference type="SUPFAM" id="SSF48452">
    <property type="entry name" value="TPR-like"/>
    <property type="match status" value="1"/>
</dbReference>